<dbReference type="GO" id="GO:0016020">
    <property type="term" value="C:membrane"/>
    <property type="evidence" value="ECO:0007669"/>
    <property type="project" value="TreeGrafter"/>
</dbReference>
<dbReference type="SMART" id="SM00089">
    <property type="entry name" value="PKD"/>
    <property type="match status" value="5"/>
</dbReference>
<feature type="chain" id="PRO_5029000638" evidence="3">
    <location>
        <begin position="19"/>
        <end position="773"/>
    </location>
</feature>
<dbReference type="InterPro" id="IPR013783">
    <property type="entry name" value="Ig-like_fold"/>
</dbReference>
<feature type="region of interest" description="Disordered" evidence="1">
    <location>
        <begin position="744"/>
        <end position="773"/>
    </location>
</feature>
<dbReference type="AlphaFoldDB" id="A0A7E4UUC5"/>
<name>A0A7E4UUC5_PANRE</name>
<feature type="domain" description="PKD" evidence="4">
    <location>
        <begin position="150"/>
        <end position="221"/>
    </location>
</feature>
<evidence type="ECO:0000259" key="4">
    <source>
        <dbReference type="PROSITE" id="PS50093"/>
    </source>
</evidence>
<feature type="transmembrane region" description="Helical" evidence="2">
    <location>
        <begin position="674"/>
        <end position="696"/>
    </location>
</feature>
<keyword evidence="2" id="KW-0472">Membrane</keyword>
<evidence type="ECO:0000313" key="5">
    <source>
        <dbReference type="Proteomes" id="UP000492821"/>
    </source>
</evidence>
<evidence type="ECO:0000256" key="2">
    <source>
        <dbReference type="SAM" id="Phobius"/>
    </source>
</evidence>
<feature type="compositionally biased region" description="Basic and acidic residues" evidence="1">
    <location>
        <begin position="757"/>
        <end position="773"/>
    </location>
</feature>
<protein>
    <submittedName>
        <fullName evidence="6">PKD domain-containing protein</fullName>
    </submittedName>
</protein>
<dbReference type="Proteomes" id="UP000492821">
    <property type="component" value="Unassembled WGS sequence"/>
</dbReference>
<keyword evidence="3" id="KW-0732">Signal</keyword>
<dbReference type="InterPro" id="IPR000601">
    <property type="entry name" value="PKD_dom"/>
</dbReference>
<proteinExistence type="predicted"/>
<dbReference type="PANTHER" id="PTHR46182">
    <property type="entry name" value="FI19480P1"/>
    <property type="match status" value="1"/>
</dbReference>
<dbReference type="GO" id="GO:0031410">
    <property type="term" value="C:cytoplasmic vesicle"/>
    <property type="evidence" value="ECO:0007669"/>
    <property type="project" value="TreeGrafter"/>
</dbReference>
<keyword evidence="2" id="KW-1133">Transmembrane helix</keyword>
<evidence type="ECO:0000256" key="3">
    <source>
        <dbReference type="SAM" id="SignalP"/>
    </source>
</evidence>
<dbReference type="SUPFAM" id="SSF49299">
    <property type="entry name" value="PKD domain"/>
    <property type="match status" value="2"/>
</dbReference>
<dbReference type="Pfam" id="PF22352">
    <property type="entry name" value="K319L-like_PKD"/>
    <property type="match status" value="4"/>
</dbReference>
<sequence>MYCRLLFTVLIGAFTVYAAPGNTNSTTEASATTVKFPYAFHVVAPEKVQLPAEDSAVLKVVFDDGPPQANLTYYWQAIDGNSYAEAYDKPILKLTQLAPGTLRFRVTITNEGISTHADATVDVLAPTKANSPPIAVIKPASPVLIDDRSQLVLDGEGSRDEDGKIVSYEWHLKKGPTVQLPTALNTPILTLAHLSAGNYTFGLKVTDDAGGSDESSVDVLVHEERDDPPKARISLCGDSAQGSITVRLPLESIYLCGNSSTDDIKIESYKWTRTDNTNLPIDSTGSSTSILKLTNVQANELQGPYTFMLEVFDSKGQEDKTTISVFVNRAQNLAPKVNAGQNITVILPDNTAILDGTVDDDGTIVAYKWTQIDGPTTASLVNSDNAKATVMNLREGIYTFEFNATDDGGLIGSSKVSVIVERSMNQAPVAIAKNVAVTLPRSIVALNGSLSTDDAGVVRYQWVPFDDVPACISALDESDSKPVLLLSGLVDGEFRFNLTVFDQQGLSNWTVVTLTVSNGDEQANAVEIYLKQRIDDITYRLRRKLEARLSAALTSSISEAAIVYVHFTEFGQDPKTGNLRVVFHAEYSKDAKHSSGQLPVVDGKQAVAILQKEVTMAEEFSILQIDGLYCHRTCSFHGRCDNFTKECVCETYWMPNIFIAYSTGRQLDCSWSKLYFVIGLTTFLSLAIIIVACFCASHRHLRRHPLCNILAPCIQSTKQKLKRRRFRRRQARYQPLDTEAAMAALSSSSMPSETDEKDTLFDSMALRERPARD</sequence>
<accession>A0A7E4UUC5</accession>
<dbReference type="PROSITE" id="PS50093">
    <property type="entry name" value="PKD"/>
    <property type="match status" value="1"/>
</dbReference>
<reference evidence="6" key="2">
    <citation type="submission" date="2020-10" db="UniProtKB">
        <authorList>
            <consortium name="WormBaseParasite"/>
        </authorList>
    </citation>
    <scope>IDENTIFICATION</scope>
</reference>
<organism evidence="5 6">
    <name type="scientific">Panagrellus redivivus</name>
    <name type="common">Microworm</name>
    <dbReference type="NCBI Taxonomy" id="6233"/>
    <lineage>
        <taxon>Eukaryota</taxon>
        <taxon>Metazoa</taxon>
        <taxon>Ecdysozoa</taxon>
        <taxon>Nematoda</taxon>
        <taxon>Chromadorea</taxon>
        <taxon>Rhabditida</taxon>
        <taxon>Tylenchina</taxon>
        <taxon>Panagrolaimomorpha</taxon>
        <taxon>Panagrolaimoidea</taxon>
        <taxon>Panagrolaimidae</taxon>
        <taxon>Panagrellus</taxon>
    </lineage>
</organism>
<evidence type="ECO:0000313" key="6">
    <source>
        <dbReference type="WBParaSite" id="Pan_g12886.t1"/>
    </source>
</evidence>
<dbReference type="InterPro" id="IPR029865">
    <property type="entry name" value="KIAA0319-like"/>
</dbReference>
<dbReference type="GO" id="GO:0001764">
    <property type="term" value="P:neuron migration"/>
    <property type="evidence" value="ECO:0007669"/>
    <property type="project" value="TreeGrafter"/>
</dbReference>
<keyword evidence="2" id="KW-0812">Transmembrane</keyword>
<dbReference type="PANTHER" id="PTHR46182:SF2">
    <property type="entry name" value="FI19480P1"/>
    <property type="match status" value="1"/>
</dbReference>
<evidence type="ECO:0000256" key="1">
    <source>
        <dbReference type="SAM" id="MobiDB-lite"/>
    </source>
</evidence>
<keyword evidence="5" id="KW-1185">Reference proteome</keyword>
<dbReference type="WBParaSite" id="Pan_g12886.t1">
    <property type="protein sequence ID" value="Pan_g12886.t1"/>
    <property type="gene ID" value="Pan_g12886"/>
</dbReference>
<dbReference type="InterPro" id="IPR022409">
    <property type="entry name" value="PKD/Chitinase_dom"/>
</dbReference>
<reference evidence="5" key="1">
    <citation type="journal article" date="2013" name="Genetics">
        <title>The draft genome and transcriptome of Panagrellus redivivus are shaped by the harsh demands of a free-living lifestyle.</title>
        <authorList>
            <person name="Srinivasan J."/>
            <person name="Dillman A.R."/>
            <person name="Macchietto M.G."/>
            <person name="Heikkinen L."/>
            <person name="Lakso M."/>
            <person name="Fracchia K.M."/>
            <person name="Antoshechkin I."/>
            <person name="Mortazavi A."/>
            <person name="Wong G."/>
            <person name="Sternberg P.W."/>
        </authorList>
    </citation>
    <scope>NUCLEOTIDE SEQUENCE [LARGE SCALE GENOMIC DNA]</scope>
    <source>
        <strain evidence="5">MT8872</strain>
    </source>
</reference>
<dbReference type="CDD" id="cd00146">
    <property type="entry name" value="PKD"/>
    <property type="match status" value="2"/>
</dbReference>
<dbReference type="InterPro" id="IPR035986">
    <property type="entry name" value="PKD_dom_sf"/>
</dbReference>
<dbReference type="Gene3D" id="2.60.40.10">
    <property type="entry name" value="Immunoglobulins"/>
    <property type="match status" value="5"/>
</dbReference>
<feature type="signal peptide" evidence="3">
    <location>
        <begin position="1"/>
        <end position="18"/>
    </location>
</feature>